<dbReference type="EMBL" id="BARV01037590">
    <property type="protein sequence ID" value="GAI52327.1"/>
    <property type="molecule type" value="Genomic_DNA"/>
</dbReference>
<dbReference type="SMART" id="SM01126">
    <property type="entry name" value="DDE_Tnp_IS1595"/>
    <property type="match status" value="1"/>
</dbReference>
<evidence type="ECO:0000259" key="1">
    <source>
        <dbReference type="SMART" id="SM01126"/>
    </source>
</evidence>
<evidence type="ECO:0000313" key="2">
    <source>
        <dbReference type="EMBL" id="GAI52327.1"/>
    </source>
</evidence>
<accession>X1P7M9</accession>
<proteinExistence type="predicted"/>
<feature type="non-terminal residue" evidence="2">
    <location>
        <position position="1"/>
    </location>
</feature>
<name>X1P7M9_9ZZZZ</name>
<dbReference type="InterPro" id="IPR024445">
    <property type="entry name" value="Tnp_ISXO2-like"/>
</dbReference>
<dbReference type="AlphaFoldDB" id="X1P7M9"/>
<reference evidence="2" key="1">
    <citation type="journal article" date="2014" name="Front. Microbiol.">
        <title>High frequency of phylogenetically diverse reductive dehalogenase-homologous genes in deep subseafloor sedimentary metagenomes.</title>
        <authorList>
            <person name="Kawai M."/>
            <person name="Futagami T."/>
            <person name="Toyoda A."/>
            <person name="Takaki Y."/>
            <person name="Nishi S."/>
            <person name="Hori S."/>
            <person name="Arai W."/>
            <person name="Tsubouchi T."/>
            <person name="Morono Y."/>
            <person name="Uchiyama I."/>
            <person name="Ito T."/>
            <person name="Fujiyama A."/>
            <person name="Inagaki F."/>
            <person name="Takami H."/>
        </authorList>
    </citation>
    <scope>NUCLEOTIDE SEQUENCE</scope>
    <source>
        <strain evidence="2">Expedition CK06-06</strain>
    </source>
</reference>
<sequence>KDKFEEYKALMEQGYIPIKKIAAKTGISIQTAFDWRHKILSNLKETNNQFEGLTEIDDLWFLYSQKGRKGLKYSRNRGGSKRRGDNNFQVKLLITADRKTNKDLSVVRIGRLKKSDIERKVGGQFVHGSTLISDKHRSIASFAKSEGLTHVSFMAKKHTAGGDYHIQNVNNIATRLKTMVNHEFRGVSTKYLQCYANWFAFLERNKNHGDCNTID</sequence>
<protein>
    <recommendedName>
        <fullName evidence="1">ISXO2-like transposase domain-containing protein</fullName>
    </recommendedName>
</protein>
<feature type="non-terminal residue" evidence="2">
    <location>
        <position position="215"/>
    </location>
</feature>
<comment type="caution">
    <text evidence="2">The sequence shown here is derived from an EMBL/GenBank/DDBJ whole genome shotgun (WGS) entry which is preliminary data.</text>
</comment>
<gene>
    <name evidence="2" type="ORF">S06H3_58117</name>
</gene>
<dbReference type="Pfam" id="PF12762">
    <property type="entry name" value="DDE_Tnp_IS1595"/>
    <property type="match status" value="1"/>
</dbReference>
<organism evidence="2">
    <name type="scientific">marine sediment metagenome</name>
    <dbReference type="NCBI Taxonomy" id="412755"/>
    <lineage>
        <taxon>unclassified sequences</taxon>
        <taxon>metagenomes</taxon>
        <taxon>ecological metagenomes</taxon>
    </lineage>
</organism>
<dbReference type="NCBIfam" id="NF033547">
    <property type="entry name" value="transpos_IS1595"/>
    <property type="match status" value="1"/>
</dbReference>
<feature type="domain" description="ISXO2-like transposase" evidence="1">
    <location>
        <begin position="49"/>
        <end position="204"/>
    </location>
</feature>